<dbReference type="AlphaFoldDB" id="A0A923IYE4"/>
<dbReference type="Proteomes" id="UP000617426">
    <property type="component" value="Unassembled WGS sequence"/>
</dbReference>
<evidence type="ECO:0000313" key="1">
    <source>
        <dbReference type="EMBL" id="MBB6335090.1"/>
    </source>
</evidence>
<sequence length="147" mass="15965">MTAPGLSRTETWDNEAAIRSMAADQSGLAVPTSSIPRCPWCGAEAMMHLRIDSRFVEDAQWHEAAARYRDFTARPGRTVYLELGVGMNTPGIIKYPFWQAARASPDAVFATLDSHPLVPAEIAERSIALPGDIATSIHGLTRAKQSA</sequence>
<proteinExistence type="predicted"/>
<reference evidence="1" key="1">
    <citation type="submission" date="2020-08" db="EMBL/GenBank/DDBJ databases">
        <title>Sequencing the genomes of 1000 actinobacteria strains.</title>
        <authorList>
            <person name="Klenk H.-P."/>
        </authorList>
    </citation>
    <scope>NUCLEOTIDE SEQUENCE</scope>
    <source>
        <strain evidence="1">DSM 10695</strain>
    </source>
</reference>
<keyword evidence="2" id="KW-1185">Reference proteome</keyword>
<dbReference type="EMBL" id="JACHMK010000001">
    <property type="protein sequence ID" value="MBB6335090.1"/>
    <property type="molecule type" value="Genomic_DNA"/>
</dbReference>
<dbReference type="SUPFAM" id="SSF52467">
    <property type="entry name" value="DHS-like NAD/FAD-binding domain"/>
    <property type="match status" value="1"/>
</dbReference>
<dbReference type="InterPro" id="IPR029035">
    <property type="entry name" value="DHS-like_NAD/FAD-binding_dom"/>
</dbReference>
<dbReference type="RefSeq" id="WP_184453261.1">
    <property type="nucleotide sequence ID" value="NZ_JACHMK010000001.1"/>
</dbReference>
<organism evidence="1 2">
    <name type="scientific">Schaalia hyovaginalis</name>
    <dbReference type="NCBI Taxonomy" id="29316"/>
    <lineage>
        <taxon>Bacteria</taxon>
        <taxon>Bacillati</taxon>
        <taxon>Actinomycetota</taxon>
        <taxon>Actinomycetes</taxon>
        <taxon>Actinomycetales</taxon>
        <taxon>Actinomycetaceae</taxon>
        <taxon>Schaalia</taxon>
    </lineage>
</organism>
<evidence type="ECO:0000313" key="2">
    <source>
        <dbReference type="Proteomes" id="UP000617426"/>
    </source>
</evidence>
<name>A0A923IYE4_9ACTO</name>
<accession>A0A923IYE4</accession>
<comment type="caution">
    <text evidence="1">The sequence shown here is derived from an EMBL/GenBank/DDBJ whole genome shotgun (WGS) entry which is preliminary data.</text>
</comment>
<protein>
    <submittedName>
        <fullName evidence="1">Uncharacterized protein</fullName>
    </submittedName>
</protein>
<gene>
    <name evidence="1" type="ORF">HD592_001655</name>
</gene>